<organism evidence="1 2">
    <name type="scientific">Kutzneria albida DSM 43870</name>
    <dbReference type="NCBI Taxonomy" id="1449976"/>
    <lineage>
        <taxon>Bacteria</taxon>
        <taxon>Bacillati</taxon>
        <taxon>Actinomycetota</taxon>
        <taxon>Actinomycetes</taxon>
        <taxon>Pseudonocardiales</taxon>
        <taxon>Pseudonocardiaceae</taxon>
        <taxon>Kutzneria</taxon>
    </lineage>
</organism>
<reference evidence="1 2" key="1">
    <citation type="journal article" date="2014" name="BMC Genomics">
        <title>Complete genome sequence of producer of the glycopeptide antibiotic Aculeximycin Kutzneria albida DSM 43870T, a representative of minor genus of Pseudonocardiaceae.</title>
        <authorList>
            <person name="Rebets Y."/>
            <person name="Tokovenko B."/>
            <person name="Lushchyk I."/>
            <person name="Ruckert C."/>
            <person name="Zaburannyi N."/>
            <person name="Bechthold A."/>
            <person name="Kalinowski J."/>
            <person name="Luzhetskyy A."/>
        </authorList>
    </citation>
    <scope>NUCLEOTIDE SEQUENCE [LARGE SCALE GENOMIC DNA]</scope>
    <source>
        <strain evidence="1">DSM 43870</strain>
    </source>
</reference>
<keyword evidence="2" id="KW-1185">Reference proteome</keyword>
<evidence type="ECO:0008006" key="3">
    <source>
        <dbReference type="Google" id="ProtNLM"/>
    </source>
</evidence>
<dbReference type="HOGENOM" id="CLU_067313_0_0_11"/>
<dbReference type="Proteomes" id="UP000019225">
    <property type="component" value="Chromosome"/>
</dbReference>
<dbReference type="EMBL" id="CP007155">
    <property type="protein sequence ID" value="AHH98213.1"/>
    <property type="molecule type" value="Genomic_DNA"/>
</dbReference>
<dbReference type="AlphaFoldDB" id="W5WAR5"/>
<proteinExistence type="predicted"/>
<protein>
    <recommendedName>
        <fullName evidence="3">PD-(D/E)XK endonuclease-like domain-containing protein</fullName>
    </recommendedName>
</protein>
<dbReference type="OrthoDB" id="3398267at2"/>
<evidence type="ECO:0000313" key="2">
    <source>
        <dbReference type="Proteomes" id="UP000019225"/>
    </source>
</evidence>
<dbReference type="STRING" id="1449976.KALB_4851"/>
<gene>
    <name evidence="1" type="ORF">KALB_4851</name>
</gene>
<evidence type="ECO:0000313" key="1">
    <source>
        <dbReference type="EMBL" id="AHH98213.1"/>
    </source>
</evidence>
<sequence>MPKQPTVGVQRVDTPKSHYYTINGKRAVGVTTALNALPKDLTRWAARTVAEHVVENVRTVSSMVAEGGKQPTINYLASLPNQKRDDAAVRGTYVHELVVPLANGEPVDVPEHVAPYVRGALAYLDDWQPTTVLAETVVASYTHLYCGTLDSIQDVPGLGRVLVDWKTSNGIYGNHALQLPAYRFAEVYLDEHDVEHPMIPVEGAYILHIKPDDYELIPITAEREQHDLFVEVLDVYRRAVQSDKLRKLIGQPLPHPVHEVAA</sequence>
<dbReference type="RefSeq" id="WP_030110545.1">
    <property type="nucleotide sequence ID" value="NZ_CP007155.1"/>
</dbReference>
<accession>W5WAR5</accession>
<dbReference type="KEGG" id="kal:KALB_4851"/>
<name>W5WAR5_9PSEU</name>
<dbReference type="eggNOG" id="COG2887">
    <property type="taxonomic scope" value="Bacteria"/>
</dbReference>